<proteinExistence type="predicted"/>
<reference evidence="2 3" key="1">
    <citation type="journal article" date="2012" name="Science">
        <title>The Paleozoic origin of enzymatic lignin decomposition reconstructed from 31 fungal genomes.</title>
        <authorList>
            <person name="Floudas D."/>
            <person name="Binder M."/>
            <person name="Riley R."/>
            <person name="Barry K."/>
            <person name="Blanchette R.A."/>
            <person name="Henrissat B."/>
            <person name="Martinez A.T."/>
            <person name="Otillar R."/>
            <person name="Spatafora J.W."/>
            <person name="Yadav J.S."/>
            <person name="Aerts A."/>
            <person name="Benoit I."/>
            <person name="Boyd A."/>
            <person name="Carlson A."/>
            <person name="Copeland A."/>
            <person name="Coutinho P.M."/>
            <person name="de Vries R.P."/>
            <person name="Ferreira P."/>
            <person name="Findley K."/>
            <person name="Foster B."/>
            <person name="Gaskell J."/>
            <person name="Glotzer D."/>
            <person name="Gorecki P."/>
            <person name="Heitman J."/>
            <person name="Hesse C."/>
            <person name="Hori C."/>
            <person name="Igarashi K."/>
            <person name="Jurgens J.A."/>
            <person name="Kallen N."/>
            <person name="Kersten P."/>
            <person name="Kohler A."/>
            <person name="Kuees U."/>
            <person name="Kumar T.K.A."/>
            <person name="Kuo A."/>
            <person name="LaButti K."/>
            <person name="Larrondo L.F."/>
            <person name="Lindquist E."/>
            <person name="Ling A."/>
            <person name="Lombard V."/>
            <person name="Lucas S."/>
            <person name="Lundell T."/>
            <person name="Martin R."/>
            <person name="McLaughlin D.J."/>
            <person name="Morgenstern I."/>
            <person name="Morin E."/>
            <person name="Murat C."/>
            <person name="Nagy L.G."/>
            <person name="Nolan M."/>
            <person name="Ohm R.A."/>
            <person name="Patyshakuliyeva A."/>
            <person name="Rokas A."/>
            <person name="Ruiz-Duenas F.J."/>
            <person name="Sabat G."/>
            <person name="Salamov A."/>
            <person name="Samejima M."/>
            <person name="Schmutz J."/>
            <person name="Slot J.C."/>
            <person name="St John F."/>
            <person name="Stenlid J."/>
            <person name="Sun H."/>
            <person name="Sun S."/>
            <person name="Syed K."/>
            <person name="Tsang A."/>
            <person name="Wiebenga A."/>
            <person name="Young D."/>
            <person name="Pisabarro A."/>
            <person name="Eastwood D.C."/>
            <person name="Martin F."/>
            <person name="Cullen D."/>
            <person name="Grigoriev I.V."/>
            <person name="Hibbett D.S."/>
        </authorList>
    </citation>
    <scope>NUCLEOTIDE SEQUENCE [LARGE SCALE GENOMIC DNA]</scope>
    <source>
        <strain evidence="2 3">MD-104</strain>
    </source>
</reference>
<gene>
    <name evidence="2" type="ORF">WOLCODRAFT_79221</name>
</gene>
<accession>A0A2H3IZL4</accession>
<protein>
    <recommendedName>
        <fullName evidence="1">Heterokaryon incompatibility domain-containing protein</fullName>
    </recommendedName>
</protein>
<name>A0A2H3IZL4_WOLCO</name>
<sequence>MQAILDIPLTLLSGTILDLARTPAQPQRYRLIDCARLTQDRTLCLYETSEFPDVPYSALSYVWQGNGDDPYAMGSHLRRDRSRPFREVFLEYGSFNVAGAEGSDPISIDLLLHASTVALHLHSGLVWLDRLCILQTSKEDKAWQISRMYQIYRDCRQCIVLPGGIRRLVYLNEETAWIHRAWTLQEVLAPKEALVLFAWTLGAGEMLCGDEHGRIEDAVPGQSATAEASRIVDACNLGYMEFRSDGGEGWRRIGTRILGRASPGLAALGVAMSAVLSADPDTRGHAIWKSALMRTSSRPVDMVFSIMGLFGVSLDPGRFGKDDRLHATVRLAQEILRSGGRATWLGVSLRLPPCPQLGTFPVFPQTSVGGKALVEIAERTWEVEDLMDSEYPNTYFVSMPSGSMDDSGCLRITAKAVCAIPVGAHAQDSTDATQDAPAAVLAKDQNDMTWSVGTTPGSEYTGRRAYAVALGWFCKYYPGATLAANTQNFRLMVLEEGMPDQFWVKSYIELEFRHRSWIKSWKEHTFNISCDVAGVSGEIDDAADLRKIERATD</sequence>
<dbReference type="Pfam" id="PF06985">
    <property type="entry name" value="HET"/>
    <property type="match status" value="1"/>
</dbReference>
<evidence type="ECO:0000313" key="3">
    <source>
        <dbReference type="Proteomes" id="UP000218811"/>
    </source>
</evidence>
<dbReference type="OMA" id="PWIHRSW"/>
<dbReference type="Proteomes" id="UP000218811">
    <property type="component" value="Unassembled WGS sequence"/>
</dbReference>
<organism evidence="2 3">
    <name type="scientific">Wolfiporia cocos (strain MD-104)</name>
    <name type="common">Brown rot fungus</name>
    <dbReference type="NCBI Taxonomy" id="742152"/>
    <lineage>
        <taxon>Eukaryota</taxon>
        <taxon>Fungi</taxon>
        <taxon>Dikarya</taxon>
        <taxon>Basidiomycota</taxon>
        <taxon>Agaricomycotina</taxon>
        <taxon>Agaricomycetes</taxon>
        <taxon>Polyporales</taxon>
        <taxon>Phaeolaceae</taxon>
        <taxon>Wolfiporia</taxon>
    </lineage>
</organism>
<dbReference type="OrthoDB" id="3226657at2759"/>
<dbReference type="AlphaFoldDB" id="A0A2H3IZL4"/>
<dbReference type="InterPro" id="IPR052895">
    <property type="entry name" value="HetReg/Transcr_Mod"/>
</dbReference>
<dbReference type="PANTHER" id="PTHR24148">
    <property type="entry name" value="ANKYRIN REPEAT DOMAIN-CONTAINING PROTEIN 39 HOMOLOG-RELATED"/>
    <property type="match status" value="1"/>
</dbReference>
<feature type="domain" description="Heterokaryon incompatibility" evidence="1">
    <location>
        <begin position="56"/>
        <end position="161"/>
    </location>
</feature>
<keyword evidence="3" id="KW-1185">Reference proteome</keyword>
<dbReference type="InterPro" id="IPR010730">
    <property type="entry name" value="HET"/>
</dbReference>
<dbReference type="EMBL" id="KB467832">
    <property type="protein sequence ID" value="PCH34885.1"/>
    <property type="molecule type" value="Genomic_DNA"/>
</dbReference>
<dbReference type="STRING" id="742152.A0A2H3IZL4"/>
<evidence type="ECO:0000259" key="1">
    <source>
        <dbReference type="Pfam" id="PF06985"/>
    </source>
</evidence>
<dbReference type="PANTHER" id="PTHR24148:SF64">
    <property type="entry name" value="HETEROKARYON INCOMPATIBILITY DOMAIN-CONTAINING PROTEIN"/>
    <property type="match status" value="1"/>
</dbReference>
<evidence type="ECO:0000313" key="2">
    <source>
        <dbReference type="EMBL" id="PCH34885.1"/>
    </source>
</evidence>